<dbReference type="Pfam" id="PF02558">
    <property type="entry name" value="ApbA"/>
    <property type="match status" value="1"/>
</dbReference>
<evidence type="ECO:0000256" key="2">
    <source>
        <dbReference type="ARBA" id="ARBA00022857"/>
    </source>
</evidence>
<dbReference type="PANTHER" id="PTHR21708:SF26">
    <property type="entry name" value="2-DEHYDROPANTOATE 2-REDUCTASE"/>
    <property type="match status" value="1"/>
</dbReference>
<dbReference type="InterPro" id="IPR013328">
    <property type="entry name" value="6PGD_dom2"/>
</dbReference>
<dbReference type="Gene3D" id="3.40.50.720">
    <property type="entry name" value="NAD(P)-binding Rossmann-like Domain"/>
    <property type="match status" value="1"/>
</dbReference>
<dbReference type="SUPFAM" id="SSF51735">
    <property type="entry name" value="NAD(P)-binding Rossmann-fold domains"/>
    <property type="match status" value="1"/>
</dbReference>
<comment type="catalytic activity">
    <reaction evidence="4">
        <text>(R)-pantoate + NADP(+) = 2-dehydropantoate + NADPH + H(+)</text>
        <dbReference type="Rhea" id="RHEA:16233"/>
        <dbReference type="ChEBI" id="CHEBI:11561"/>
        <dbReference type="ChEBI" id="CHEBI:15378"/>
        <dbReference type="ChEBI" id="CHEBI:15980"/>
        <dbReference type="ChEBI" id="CHEBI:57783"/>
        <dbReference type="ChEBI" id="CHEBI:58349"/>
        <dbReference type="EC" id="1.1.1.169"/>
    </reaction>
</comment>
<sequence length="285" mass="30552">MRFAIMGAGDIGSRYGARLIAAGHDVTFIARGGRLAELRSEGLNVPAGSFGPAFTFEDAQAIENPSDIEPVDSIVFAVKNYHLEDAAKLIKPIVGNETTIIPLQNGVAAPGRIGDIVGRKHVLGFATYSPNAIGELDSPISDRVQRLADAFNEAGLKVEAVDNIWEPLWRKMCAYASFSPFIVARLGPGDAMANPELAELHRNACREVAAVGQAEGFDIVAGKLVEFASFAPDSKQSMTRDLEAGRRLELEDLIGAVVHKAEEHGIAAPVIKTCYQLLKPHEHGS</sequence>
<accession>A0AAJ5ZJ27</accession>
<dbReference type="GO" id="GO:0015940">
    <property type="term" value="P:pantothenate biosynthetic process"/>
    <property type="evidence" value="ECO:0007669"/>
    <property type="project" value="UniProtKB-KW"/>
</dbReference>
<protein>
    <recommendedName>
        <fullName evidence="4">2-dehydropantoate 2-reductase</fullName>
        <ecNumber evidence="4">1.1.1.169</ecNumber>
    </recommendedName>
    <alternativeName>
        <fullName evidence="4">Ketopantoate reductase</fullName>
    </alternativeName>
</protein>
<dbReference type="Gene3D" id="1.10.1040.10">
    <property type="entry name" value="N-(1-d-carboxylethyl)-l-norvaline Dehydrogenase, domain 2"/>
    <property type="match status" value="1"/>
</dbReference>
<dbReference type="GO" id="GO:0008677">
    <property type="term" value="F:2-dehydropantoate 2-reductase activity"/>
    <property type="evidence" value="ECO:0007669"/>
    <property type="project" value="UniProtKB-EC"/>
</dbReference>
<evidence type="ECO:0000313" key="7">
    <source>
        <dbReference type="EMBL" id="MDG0865590.1"/>
    </source>
</evidence>
<dbReference type="InterPro" id="IPR008927">
    <property type="entry name" value="6-PGluconate_DH-like_C_sf"/>
</dbReference>
<dbReference type="RefSeq" id="WP_342823591.1">
    <property type="nucleotide sequence ID" value="NZ_CP046146.1"/>
</dbReference>
<evidence type="ECO:0000313" key="10">
    <source>
        <dbReference type="Proteomes" id="UP001321249"/>
    </source>
</evidence>
<keyword evidence="2 4" id="KW-0521">NADP</keyword>
<dbReference type="InterPro" id="IPR036291">
    <property type="entry name" value="NAD(P)-bd_dom_sf"/>
</dbReference>
<dbReference type="Pfam" id="PF08546">
    <property type="entry name" value="ApbA_C"/>
    <property type="match status" value="1"/>
</dbReference>
<evidence type="ECO:0000259" key="5">
    <source>
        <dbReference type="Pfam" id="PF02558"/>
    </source>
</evidence>
<dbReference type="AlphaFoldDB" id="A0AAJ5ZJ27"/>
<dbReference type="Proteomes" id="UP001321249">
    <property type="component" value="Unassembled WGS sequence"/>
</dbReference>
<dbReference type="InterPro" id="IPR003710">
    <property type="entry name" value="ApbA"/>
</dbReference>
<dbReference type="EMBL" id="WMBE01000001">
    <property type="protein sequence ID" value="MDG0865590.1"/>
    <property type="molecule type" value="Genomic_DNA"/>
</dbReference>
<comment type="pathway">
    <text evidence="4">Cofactor biosynthesis; (R)-pantothenate biosynthesis; (R)-pantoate from 3-methyl-2-oxobutanoate: step 2/2.</text>
</comment>
<keyword evidence="4" id="KW-0566">Pantothenate biosynthesis</keyword>
<evidence type="ECO:0000313" key="8">
    <source>
        <dbReference type="EMBL" id="WFG39661.1"/>
    </source>
</evidence>
<comment type="similarity">
    <text evidence="1 4">Belongs to the ketopantoate reductase family.</text>
</comment>
<dbReference type="InterPro" id="IPR013332">
    <property type="entry name" value="KPR_N"/>
</dbReference>
<evidence type="ECO:0000256" key="1">
    <source>
        <dbReference type="ARBA" id="ARBA00007870"/>
    </source>
</evidence>
<evidence type="ECO:0000256" key="3">
    <source>
        <dbReference type="ARBA" id="ARBA00023002"/>
    </source>
</evidence>
<dbReference type="Proteomes" id="UP001219901">
    <property type="component" value="Chromosome"/>
</dbReference>
<evidence type="ECO:0000256" key="4">
    <source>
        <dbReference type="RuleBase" id="RU362068"/>
    </source>
</evidence>
<keyword evidence="9" id="KW-1185">Reference proteome</keyword>
<name>A0AAJ5ZJ27_9CHLR</name>
<dbReference type="EC" id="1.1.1.169" evidence="4"/>
<dbReference type="NCBIfam" id="TIGR00745">
    <property type="entry name" value="apbA_panE"/>
    <property type="match status" value="1"/>
</dbReference>
<evidence type="ECO:0000259" key="6">
    <source>
        <dbReference type="Pfam" id="PF08546"/>
    </source>
</evidence>
<gene>
    <name evidence="7" type="ORF">GKO46_00700</name>
    <name evidence="8" type="ORF">GKO48_08525</name>
</gene>
<reference evidence="9" key="3">
    <citation type="submission" date="2023-06" db="EMBL/GenBank/DDBJ databases">
        <title>Pangenomics reveal diversification of enzyme families and niche specialization in globally abundant SAR202 bacteria.</title>
        <authorList>
            <person name="Saw J.H.W."/>
        </authorList>
    </citation>
    <scope>NUCLEOTIDE SEQUENCE [LARGE SCALE GENOMIC DNA]</scope>
    <source>
        <strain evidence="9">JH1073</strain>
    </source>
</reference>
<feature type="domain" description="Ketopantoate reductase C-terminal" evidence="6">
    <location>
        <begin position="163"/>
        <end position="281"/>
    </location>
</feature>
<dbReference type="GO" id="GO:0005737">
    <property type="term" value="C:cytoplasm"/>
    <property type="evidence" value="ECO:0007669"/>
    <property type="project" value="TreeGrafter"/>
</dbReference>
<reference evidence="8" key="2">
    <citation type="journal article" date="2023" name="Nat. Commun.">
        <title>Cultivation of marine bacteria of the SAR202 clade.</title>
        <authorList>
            <person name="Lim Y."/>
            <person name="Seo J.H."/>
            <person name="Giovannoni S.J."/>
            <person name="Kang I."/>
            <person name="Cho J.C."/>
        </authorList>
    </citation>
    <scope>NUCLEOTIDE SEQUENCE</scope>
    <source>
        <strain evidence="8">JH1073</strain>
    </source>
</reference>
<proteinExistence type="inferred from homology"/>
<dbReference type="InterPro" id="IPR013752">
    <property type="entry name" value="KPA_reductase"/>
</dbReference>
<dbReference type="EMBL" id="CP046147">
    <property type="protein sequence ID" value="WFG39661.1"/>
    <property type="molecule type" value="Genomic_DNA"/>
</dbReference>
<feature type="domain" description="Ketopantoate reductase N-terminal" evidence="5">
    <location>
        <begin position="4"/>
        <end position="128"/>
    </location>
</feature>
<evidence type="ECO:0000313" key="9">
    <source>
        <dbReference type="Proteomes" id="UP001219901"/>
    </source>
</evidence>
<reference evidence="9 10" key="1">
    <citation type="submission" date="2019-11" db="EMBL/GenBank/DDBJ databases">
        <authorList>
            <person name="Cho J.-C."/>
        </authorList>
    </citation>
    <scope>NUCLEOTIDE SEQUENCE [LARGE SCALE GENOMIC DNA]</scope>
    <source>
        <strain evidence="8 9">JH1073</strain>
        <strain evidence="7 10">JH702</strain>
    </source>
</reference>
<dbReference type="PANTHER" id="PTHR21708">
    <property type="entry name" value="PROBABLE 2-DEHYDROPANTOATE 2-REDUCTASE"/>
    <property type="match status" value="1"/>
</dbReference>
<keyword evidence="3 4" id="KW-0560">Oxidoreductase</keyword>
<comment type="function">
    <text evidence="4">Catalyzes the NADPH-dependent reduction of ketopantoate into pantoic acid.</text>
</comment>
<dbReference type="InterPro" id="IPR051402">
    <property type="entry name" value="KPR-Related"/>
</dbReference>
<organism evidence="8 9">
    <name type="scientific">Candidatus Lucifugimonas marina</name>
    <dbReference type="NCBI Taxonomy" id="3038979"/>
    <lineage>
        <taxon>Bacteria</taxon>
        <taxon>Bacillati</taxon>
        <taxon>Chloroflexota</taxon>
        <taxon>Dehalococcoidia</taxon>
        <taxon>SAR202 cluster</taxon>
        <taxon>Candidatus Lucifugimonadales</taxon>
        <taxon>Candidatus Lucifugimonadaceae</taxon>
        <taxon>Candidatus Lucifugimonas</taxon>
    </lineage>
</organism>
<dbReference type="SUPFAM" id="SSF48179">
    <property type="entry name" value="6-phosphogluconate dehydrogenase C-terminal domain-like"/>
    <property type="match status" value="1"/>
</dbReference>